<sequence>MAGLCEGGNEPPGSLKVICKMSSEISYTSGMQADSPPHCNLPFIHAVLDQFRQEVFTECTHFNAVWPLKEVSDALEVIRIMNMFYEAREGSSEIATEIVNIEQSLMLADSEFQSLGRAIVKEDGVRGHGMGWCCFVARTCVQIMVGRKISEARRQVQGNGGVQDFKLKEK</sequence>
<dbReference type="EMBL" id="JAJSOF020000001">
    <property type="protein sequence ID" value="KAJ4450616.1"/>
    <property type="molecule type" value="Genomic_DNA"/>
</dbReference>
<organism evidence="1 2">
    <name type="scientific">Periplaneta americana</name>
    <name type="common">American cockroach</name>
    <name type="synonym">Blatta americana</name>
    <dbReference type="NCBI Taxonomy" id="6978"/>
    <lineage>
        <taxon>Eukaryota</taxon>
        <taxon>Metazoa</taxon>
        <taxon>Ecdysozoa</taxon>
        <taxon>Arthropoda</taxon>
        <taxon>Hexapoda</taxon>
        <taxon>Insecta</taxon>
        <taxon>Pterygota</taxon>
        <taxon>Neoptera</taxon>
        <taxon>Polyneoptera</taxon>
        <taxon>Dictyoptera</taxon>
        <taxon>Blattodea</taxon>
        <taxon>Blattoidea</taxon>
        <taxon>Blattidae</taxon>
        <taxon>Blattinae</taxon>
        <taxon>Periplaneta</taxon>
    </lineage>
</organism>
<accession>A0ABQ8TXM4</accession>
<dbReference type="Proteomes" id="UP001148838">
    <property type="component" value="Unassembled WGS sequence"/>
</dbReference>
<proteinExistence type="predicted"/>
<comment type="caution">
    <text evidence="1">The sequence shown here is derived from an EMBL/GenBank/DDBJ whole genome shotgun (WGS) entry which is preliminary data.</text>
</comment>
<evidence type="ECO:0000313" key="1">
    <source>
        <dbReference type="EMBL" id="KAJ4450616.1"/>
    </source>
</evidence>
<name>A0ABQ8TXM4_PERAM</name>
<keyword evidence="2" id="KW-1185">Reference proteome</keyword>
<evidence type="ECO:0000313" key="2">
    <source>
        <dbReference type="Proteomes" id="UP001148838"/>
    </source>
</evidence>
<gene>
    <name evidence="1" type="ORF">ANN_02043</name>
</gene>
<protein>
    <submittedName>
        <fullName evidence="1">Uncharacterized protein</fullName>
    </submittedName>
</protein>
<reference evidence="1 2" key="1">
    <citation type="journal article" date="2022" name="Allergy">
        <title>Genome assembly and annotation of Periplaneta americana reveal a comprehensive cockroach allergen profile.</title>
        <authorList>
            <person name="Wang L."/>
            <person name="Xiong Q."/>
            <person name="Saelim N."/>
            <person name="Wang L."/>
            <person name="Nong W."/>
            <person name="Wan A.T."/>
            <person name="Shi M."/>
            <person name="Liu X."/>
            <person name="Cao Q."/>
            <person name="Hui J.H.L."/>
            <person name="Sookrung N."/>
            <person name="Leung T.F."/>
            <person name="Tungtrongchitr A."/>
            <person name="Tsui S.K.W."/>
        </authorList>
    </citation>
    <scope>NUCLEOTIDE SEQUENCE [LARGE SCALE GENOMIC DNA]</scope>
    <source>
        <strain evidence="1">PWHHKU_190912</strain>
    </source>
</reference>